<dbReference type="PROSITE" id="PS50966">
    <property type="entry name" value="ZF_SWIM"/>
    <property type="match status" value="1"/>
</dbReference>
<dbReference type="AlphaFoldDB" id="A0A8H5BIA6"/>
<protein>
    <recommendedName>
        <fullName evidence="3">SWIM-type domain-containing protein</fullName>
    </recommendedName>
</protein>
<feature type="compositionally biased region" description="Low complexity" evidence="2">
    <location>
        <begin position="174"/>
        <end position="183"/>
    </location>
</feature>
<feature type="compositionally biased region" description="Polar residues" evidence="2">
    <location>
        <begin position="216"/>
        <end position="227"/>
    </location>
</feature>
<accession>A0A8H5BIA6</accession>
<reference evidence="4 5" key="1">
    <citation type="journal article" date="2020" name="ISME J.">
        <title>Uncovering the hidden diversity of litter-decomposition mechanisms in mushroom-forming fungi.</title>
        <authorList>
            <person name="Floudas D."/>
            <person name="Bentzer J."/>
            <person name="Ahren D."/>
            <person name="Johansson T."/>
            <person name="Persson P."/>
            <person name="Tunlid A."/>
        </authorList>
    </citation>
    <scope>NUCLEOTIDE SEQUENCE [LARGE SCALE GENOMIC DNA]</scope>
    <source>
        <strain evidence="4 5">CBS 175.51</strain>
    </source>
</reference>
<feature type="compositionally biased region" description="Polar residues" evidence="2">
    <location>
        <begin position="157"/>
        <end position="173"/>
    </location>
</feature>
<evidence type="ECO:0000259" key="3">
    <source>
        <dbReference type="PROSITE" id="PS50966"/>
    </source>
</evidence>
<dbReference type="InterPro" id="IPR007527">
    <property type="entry name" value="Znf_SWIM"/>
</dbReference>
<evidence type="ECO:0000313" key="4">
    <source>
        <dbReference type="EMBL" id="KAF5323033.1"/>
    </source>
</evidence>
<dbReference type="EMBL" id="JAACJK010000167">
    <property type="protein sequence ID" value="KAF5323033.1"/>
    <property type="molecule type" value="Genomic_DNA"/>
</dbReference>
<evidence type="ECO:0000313" key="5">
    <source>
        <dbReference type="Proteomes" id="UP000541558"/>
    </source>
</evidence>
<feature type="compositionally biased region" description="Acidic residues" evidence="2">
    <location>
        <begin position="295"/>
        <end position="310"/>
    </location>
</feature>
<keyword evidence="1" id="KW-0862">Zinc</keyword>
<sequence length="310" mass="33866">MTKTTTRCIRGIMGTGARICSCSLPPAPGDPGCAPLAFENAERSTLVQNTFSRRPTTPRVLSSPQWLSACLHDAEDLIPRIYLASDNSRPILNANSVPLVYDSAKSQRLALASNDVEHSAFATTIWSISCSCSTVLSTPPRCRHLLLSPTILNSLPSPSYHSTTVRHGVQTQFSSRPRSQSHPPSREDFARSLSRARYSPNRASPVVPGSRHRLAQSRNSPSSASIHSTSKPLRRSRRLSQSPVRQDIENKVEEVVVRLPPQCPSLGKPPVSGRSAPGSNIADYKSAQHSPWHDDDNDSALECEDYDDVP</sequence>
<organism evidence="4 5">
    <name type="scientific">Ephemerocybe angulata</name>
    <dbReference type="NCBI Taxonomy" id="980116"/>
    <lineage>
        <taxon>Eukaryota</taxon>
        <taxon>Fungi</taxon>
        <taxon>Dikarya</taxon>
        <taxon>Basidiomycota</taxon>
        <taxon>Agaricomycotina</taxon>
        <taxon>Agaricomycetes</taxon>
        <taxon>Agaricomycetidae</taxon>
        <taxon>Agaricales</taxon>
        <taxon>Agaricineae</taxon>
        <taxon>Psathyrellaceae</taxon>
        <taxon>Ephemerocybe</taxon>
    </lineage>
</organism>
<feature type="domain" description="SWIM-type" evidence="3">
    <location>
        <begin position="121"/>
        <end position="153"/>
    </location>
</feature>
<feature type="region of interest" description="Disordered" evidence="2">
    <location>
        <begin position="157"/>
        <end position="247"/>
    </location>
</feature>
<evidence type="ECO:0000256" key="2">
    <source>
        <dbReference type="SAM" id="MobiDB-lite"/>
    </source>
</evidence>
<name>A0A8H5BIA6_9AGAR</name>
<proteinExistence type="predicted"/>
<comment type="caution">
    <text evidence="4">The sequence shown here is derived from an EMBL/GenBank/DDBJ whole genome shotgun (WGS) entry which is preliminary data.</text>
</comment>
<keyword evidence="1" id="KW-0863">Zinc-finger</keyword>
<dbReference type="Proteomes" id="UP000541558">
    <property type="component" value="Unassembled WGS sequence"/>
</dbReference>
<keyword evidence="1" id="KW-0479">Metal-binding</keyword>
<dbReference type="GO" id="GO:0008270">
    <property type="term" value="F:zinc ion binding"/>
    <property type="evidence" value="ECO:0007669"/>
    <property type="project" value="UniProtKB-KW"/>
</dbReference>
<evidence type="ECO:0000256" key="1">
    <source>
        <dbReference type="PROSITE-ProRule" id="PRU00325"/>
    </source>
</evidence>
<gene>
    <name evidence="4" type="ORF">D9611_009395</name>
</gene>
<feature type="region of interest" description="Disordered" evidence="2">
    <location>
        <begin position="260"/>
        <end position="310"/>
    </location>
</feature>
<keyword evidence="5" id="KW-1185">Reference proteome</keyword>